<dbReference type="HAMAP" id="MF_00083">
    <property type="entry name" value="Pept_tRNA_hydro_bact"/>
    <property type="match status" value="1"/>
</dbReference>
<dbReference type="RefSeq" id="WP_126041645.1">
    <property type="nucleotide sequence ID" value="NZ_CP034438.1"/>
</dbReference>
<keyword evidence="2 8" id="KW-0820">tRNA-binding</keyword>
<dbReference type="PROSITE" id="PS01196">
    <property type="entry name" value="PEPT_TRNA_HYDROL_2"/>
    <property type="match status" value="1"/>
</dbReference>
<feature type="binding site" evidence="8">
    <location>
        <position position="69"/>
    </location>
    <ligand>
        <name>tRNA</name>
        <dbReference type="ChEBI" id="CHEBI:17843"/>
    </ligand>
</feature>
<feature type="binding site" evidence="8">
    <location>
        <position position="117"/>
    </location>
    <ligand>
        <name>tRNA</name>
        <dbReference type="ChEBI" id="CHEBI:17843"/>
    </ligand>
</feature>
<dbReference type="PROSITE" id="PS01195">
    <property type="entry name" value="PEPT_TRNA_HYDROL_1"/>
    <property type="match status" value="1"/>
</dbReference>
<dbReference type="InterPro" id="IPR036416">
    <property type="entry name" value="Pept_tRNA_hydro_sf"/>
</dbReference>
<evidence type="ECO:0000256" key="4">
    <source>
        <dbReference type="ARBA" id="ARBA00022884"/>
    </source>
</evidence>
<keyword evidence="3 8" id="KW-0378">Hydrolase</keyword>
<evidence type="ECO:0000256" key="7">
    <source>
        <dbReference type="ARBA" id="ARBA00050038"/>
    </source>
</evidence>
<proteinExistence type="inferred from homology"/>
<organism evidence="11 12">
    <name type="scientific">Flaviflexus salsibiostraticola</name>
    <dbReference type="NCBI Taxonomy" id="1282737"/>
    <lineage>
        <taxon>Bacteria</taxon>
        <taxon>Bacillati</taxon>
        <taxon>Actinomycetota</taxon>
        <taxon>Actinomycetes</taxon>
        <taxon>Actinomycetales</taxon>
        <taxon>Actinomycetaceae</taxon>
        <taxon>Flaviflexus</taxon>
    </lineage>
</organism>
<evidence type="ECO:0000313" key="11">
    <source>
        <dbReference type="EMBL" id="AZN30681.1"/>
    </source>
</evidence>
<evidence type="ECO:0000256" key="8">
    <source>
        <dbReference type="HAMAP-Rule" id="MF_00083"/>
    </source>
</evidence>
<evidence type="ECO:0000256" key="10">
    <source>
        <dbReference type="RuleBase" id="RU004320"/>
    </source>
</evidence>
<comment type="subcellular location">
    <subcellularLocation>
        <location evidence="8">Cytoplasm</location>
    </subcellularLocation>
</comment>
<dbReference type="KEGG" id="fsl:EJO69_10485"/>
<keyword evidence="4 8" id="KW-0694">RNA-binding</keyword>
<dbReference type="InterPro" id="IPR018171">
    <property type="entry name" value="Pept_tRNA_hydro_CS"/>
</dbReference>
<dbReference type="Pfam" id="PF01195">
    <property type="entry name" value="Pept_tRNA_hydro"/>
    <property type="match status" value="1"/>
</dbReference>
<feature type="binding site" evidence="8">
    <location>
        <position position="14"/>
    </location>
    <ligand>
        <name>tRNA</name>
        <dbReference type="ChEBI" id="CHEBI:17843"/>
    </ligand>
</feature>
<evidence type="ECO:0000256" key="6">
    <source>
        <dbReference type="ARBA" id="ARBA00048707"/>
    </source>
</evidence>
<protein>
    <recommendedName>
        <fullName evidence="7 8">Peptidyl-tRNA hydrolase</fullName>
        <shortName evidence="8">Pth</shortName>
        <ecNumber evidence="1 8">3.1.1.29</ecNumber>
    </recommendedName>
</protein>
<dbReference type="GO" id="GO:0004045">
    <property type="term" value="F:peptidyl-tRNA hydrolase activity"/>
    <property type="evidence" value="ECO:0007669"/>
    <property type="project" value="UniProtKB-UniRule"/>
</dbReference>
<comment type="subunit">
    <text evidence="8">Monomer.</text>
</comment>
<dbReference type="FunFam" id="3.40.50.1470:FF:000001">
    <property type="entry name" value="Peptidyl-tRNA hydrolase"/>
    <property type="match status" value="1"/>
</dbReference>
<dbReference type="InterPro" id="IPR001328">
    <property type="entry name" value="Pept_tRNA_hydro"/>
</dbReference>
<sequence>MRAVVGLGNPGPKYANTRHNVGHMVIDELVRRAGGKLTAHRSRTFLMTGRMTAAPIDEGGFVLAVCDSYMNVSGGPVNALLKYFKIEPSELLVIHDDLDLPAHTLRLKDGGGEGGHNGLKSITNAIGTKNYQRLRIGLGRPPGSQDAADFVLSPLKGAAQTEYQVTVAKAADAVDDVLTMGFVAAQARLHAG</sequence>
<comment type="similarity">
    <text evidence="5 8 10">Belongs to the PTH family.</text>
</comment>
<feature type="binding site" evidence="8">
    <location>
        <position position="71"/>
    </location>
    <ligand>
        <name>tRNA</name>
        <dbReference type="ChEBI" id="CHEBI:17843"/>
    </ligand>
</feature>
<evidence type="ECO:0000256" key="2">
    <source>
        <dbReference type="ARBA" id="ARBA00022555"/>
    </source>
</evidence>
<comment type="function">
    <text evidence="8">Catalyzes the release of premature peptidyl moieties from peptidyl-tRNA molecules trapped in stalled 50S ribosomal subunits, and thus maintains levels of free tRNAs and 50S ribosomes.</text>
</comment>
<keyword evidence="8" id="KW-0963">Cytoplasm</keyword>
<dbReference type="OrthoDB" id="9800507at2"/>
<dbReference type="PANTHER" id="PTHR17224">
    <property type="entry name" value="PEPTIDYL-TRNA HYDROLASE"/>
    <property type="match status" value="1"/>
</dbReference>
<evidence type="ECO:0000256" key="5">
    <source>
        <dbReference type="ARBA" id="ARBA00038063"/>
    </source>
</evidence>
<dbReference type="AlphaFoldDB" id="A0A3Q8WUJ8"/>
<dbReference type="EMBL" id="CP034438">
    <property type="protein sequence ID" value="AZN30681.1"/>
    <property type="molecule type" value="Genomic_DNA"/>
</dbReference>
<feature type="site" description="Stabilizes the basic form of H active site to accept a proton" evidence="8">
    <location>
        <position position="96"/>
    </location>
</feature>
<dbReference type="EC" id="3.1.1.29" evidence="1 8"/>
<comment type="catalytic activity">
    <reaction evidence="6 8 9">
        <text>an N-acyl-L-alpha-aminoacyl-tRNA + H2O = an N-acyl-L-amino acid + a tRNA + H(+)</text>
        <dbReference type="Rhea" id="RHEA:54448"/>
        <dbReference type="Rhea" id="RHEA-COMP:10123"/>
        <dbReference type="Rhea" id="RHEA-COMP:13883"/>
        <dbReference type="ChEBI" id="CHEBI:15377"/>
        <dbReference type="ChEBI" id="CHEBI:15378"/>
        <dbReference type="ChEBI" id="CHEBI:59874"/>
        <dbReference type="ChEBI" id="CHEBI:78442"/>
        <dbReference type="ChEBI" id="CHEBI:138191"/>
        <dbReference type="EC" id="3.1.1.29"/>
    </reaction>
</comment>
<dbReference type="GO" id="GO:0006515">
    <property type="term" value="P:protein quality control for misfolded or incompletely synthesized proteins"/>
    <property type="evidence" value="ECO:0007669"/>
    <property type="project" value="UniProtKB-UniRule"/>
</dbReference>
<dbReference type="NCBIfam" id="TIGR00447">
    <property type="entry name" value="pth"/>
    <property type="match status" value="1"/>
</dbReference>
<dbReference type="CDD" id="cd00462">
    <property type="entry name" value="PTH"/>
    <property type="match status" value="1"/>
</dbReference>
<evidence type="ECO:0000256" key="9">
    <source>
        <dbReference type="RuleBase" id="RU000673"/>
    </source>
</evidence>
<feature type="site" description="Discriminates between blocked and unblocked aminoacyl-tRNA" evidence="8">
    <location>
        <position position="9"/>
    </location>
</feature>
<accession>A0A3Q8WUJ8</accession>
<dbReference type="GO" id="GO:0072344">
    <property type="term" value="P:rescue of stalled ribosome"/>
    <property type="evidence" value="ECO:0007669"/>
    <property type="project" value="UniProtKB-UniRule"/>
</dbReference>
<evidence type="ECO:0000256" key="1">
    <source>
        <dbReference type="ARBA" id="ARBA00013260"/>
    </source>
</evidence>
<dbReference type="GO" id="GO:0005737">
    <property type="term" value="C:cytoplasm"/>
    <property type="evidence" value="ECO:0007669"/>
    <property type="project" value="UniProtKB-SubCell"/>
</dbReference>
<dbReference type="Gene3D" id="3.40.50.1470">
    <property type="entry name" value="Peptidyl-tRNA hydrolase"/>
    <property type="match status" value="1"/>
</dbReference>
<reference evidence="11 12" key="1">
    <citation type="submission" date="2018-12" db="EMBL/GenBank/DDBJ databases">
        <title>Complete genome sequence of Flaviflexus salsibiostraticola KCTC 33148.</title>
        <authorList>
            <person name="Bae J.-W."/>
        </authorList>
    </citation>
    <scope>NUCLEOTIDE SEQUENCE [LARGE SCALE GENOMIC DNA]</scope>
    <source>
        <strain evidence="11 12">KCTC 33148</strain>
    </source>
</reference>
<gene>
    <name evidence="8" type="primary">pth</name>
    <name evidence="11" type="ORF">EJO69_10485</name>
</gene>
<dbReference type="PANTHER" id="PTHR17224:SF1">
    <property type="entry name" value="PEPTIDYL-TRNA HYDROLASE"/>
    <property type="match status" value="1"/>
</dbReference>
<name>A0A3Q8WUJ8_9ACTO</name>
<evidence type="ECO:0000313" key="12">
    <source>
        <dbReference type="Proteomes" id="UP000270021"/>
    </source>
</evidence>
<keyword evidence="12" id="KW-1185">Reference proteome</keyword>
<feature type="active site" description="Proton acceptor" evidence="8">
    <location>
        <position position="19"/>
    </location>
</feature>
<dbReference type="SUPFAM" id="SSF53178">
    <property type="entry name" value="Peptidyl-tRNA hydrolase-like"/>
    <property type="match status" value="1"/>
</dbReference>
<dbReference type="Proteomes" id="UP000270021">
    <property type="component" value="Chromosome"/>
</dbReference>
<evidence type="ECO:0000256" key="3">
    <source>
        <dbReference type="ARBA" id="ARBA00022801"/>
    </source>
</evidence>
<comment type="function">
    <text evidence="8">Hydrolyzes ribosome-free peptidyl-tRNAs (with 1 or more amino acids incorporated), which drop off the ribosome during protein synthesis, or as a result of ribosome stalling.</text>
</comment>
<dbReference type="GO" id="GO:0000049">
    <property type="term" value="F:tRNA binding"/>
    <property type="evidence" value="ECO:0007669"/>
    <property type="project" value="UniProtKB-UniRule"/>
</dbReference>